<dbReference type="AlphaFoldDB" id="A0A6V8SKJ1"/>
<comment type="caution">
    <text evidence="2">The sequence shown here is derived from an EMBL/GenBank/DDBJ whole genome shotgun (WGS) entry which is preliminary data.</text>
</comment>
<name>A0A6V8SKJ1_9CLOT</name>
<evidence type="ECO:0000256" key="1">
    <source>
        <dbReference type="SAM" id="SignalP"/>
    </source>
</evidence>
<feature type="chain" id="PRO_5028039113" evidence="1">
    <location>
        <begin position="26"/>
        <end position="88"/>
    </location>
</feature>
<dbReference type="Proteomes" id="UP000580568">
    <property type="component" value="Unassembled WGS sequence"/>
</dbReference>
<sequence>MKKFLLIIFFMPTLLCVPSYFTASASEQINLVEKYNYNLQEESKEVLYNDIIMAMLSPYIDSAVEKYYGTHYLVAPWANKIISIERPN</sequence>
<proteinExistence type="predicted"/>
<evidence type="ECO:0000313" key="2">
    <source>
        <dbReference type="EMBL" id="GFP77440.1"/>
    </source>
</evidence>
<feature type="signal peptide" evidence="1">
    <location>
        <begin position="1"/>
        <end position="25"/>
    </location>
</feature>
<organism evidence="2 3">
    <name type="scientific">Clostridium fungisolvens</name>
    <dbReference type="NCBI Taxonomy" id="1604897"/>
    <lineage>
        <taxon>Bacteria</taxon>
        <taxon>Bacillati</taxon>
        <taxon>Bacillota</taxon>
        <taxon>Clostridia</taxon>
        <taxon>Eubacteriales</taxon>
        <taxon>Clostridiaceae</taxon>
        <taxon>Clostridium</taxon>
    </lineage>
</organism>
<keyword evidence="3" id="KW-1185">Reference proteome</keyword>
<gene>
    <name evidence="2" type="ORF">bsdtw1_03568</name>
</gene>
<protein>
    <submittedName>
        <fullName evidence="2">Uncharacterized protein</fullName>
    </submittedName>
</protein>
<keyword evidence="1" id="KW-0732">Signal</keyword>
<reference evidence="2 3" key="1">
    <citation type="submission" date="2020-07" db="EMBL/GenBank/DDBJ databases">
        <title>A new beta-1,3-glucan-decomposing anaerobic bacterium isolated from anoxic soil subjected to biological soil disinfestation.</title>
        <authorList>
            <person name="Ueki A."/>
            <person name="Tonouchi A."/>
        </authorList>
    </citation>
    <scope>NUCLEOTIDE SEQUENCE [LARGE SCALE GENOMIC DNA]</scope>
    <source>
        <strain evidence="2 3">TW1</strain>
    </source>
</reference>
<dbReference type="Pfam" id="PF13027">
    <property type="entry name" value="DUF3888"/>
    <property type="match status" value="1"/>
</dbReference>
<dbReference type="InterPro" id="IPR024984">
    <property type="entry name" value="DUF3888"/>
</dbReference>
<evidence type="ECO:0000313" key="3">
    <source>
        <dbReference type="Proteomes" id="UP000580568"/>
    </source>
</evidence>
<dbReference type="EMBL" id="BLZR01000001">
    <property type="protein sequence ID" value="GFP77440.1"/>
    <property type="molecule type" value="Genomic_DNA"/>
</dbReference>
<accession>A0A6V8SKJ1</accession>